<keyword evidence="2" id="KW-0547">Nucleotide-binding</keyword>
<evidence type="ECO:0000313" key="7">
    <source>
        <dbReference type="EMBL" id="CAD9142429.1"/>
    </source>
</evidence>
<evidence type="ECO:0000256" key="2">
    <source>
        <dbReference type="ARBA" id="ARBA00022741"/>
    </source>
</evidence>
<dbReference type="GO" id="GO:0005525">
    <property type="term" value="F:GTP binding"/>
    <property type="evidence" value="ECO:0007669"/>
    <property type="project" value="UniProtKB-KW"/>
</dbReference>
<dbReference type="InterPro" id="IPR052279">
    <property type="entry name" value="EngB_GTPase"/>
</dbReference>
<feature type="region of interest" description="Disordered" evidence="5">
    <location>
        <begin position="310"/>
        <end position="348"/>
    </location>
</feature>
<evidence type="ECO:0000256" key="3">
    <source>
        <dbReference type="ARBA" id="ARBA00022842"/>
    </source>
</evidence>
<dbReference type="AlphaFoldDB" id="A0A7S1QLK2"/>
<dbReference type="InterPro" id="IPR030393">
    <property type="entry name" value="G_ENGB_dom"/>
</dbReference>
<protein>
    <recommendedName>
        <fullName evidence="6">EngB-type G domain-containing protein</fullName>
    </recommendedName>
</protein>
<evidence type="ECO:0000256" key="1">
    <source>
        <dbReference type="ARBA" id="ARBA00022723"/>
    </source>
</evidence>
<dbReference type="EMBL" id="HBGE01045802">
    <property type="protein sequence ID" value="CAD9142429.1"/>
    <property type="molecule type" value="Transcribed_RNA"/>
</dbReference>
<feature type="domain" description="EngB-type G" evidence="6">
    <location>
        <begin position="129"/>
        <end position="301"/>
    </location>
</feature>
<evidence type="ECO:0000256" key="5">
    <source>
        <dbReference type="SAM" id="MobiDB-lite"/>
    </source>
</evidence>
<gene>
    <name evidence="7" type="ORF">ACAT0790_LOCUS27631</name>
</gene>
<reference evidence="7" key="1">
    <citation type="submission" date="2021-01" db="EMBL/GenBank/DDBJ databases">
        <authorList>
            <person name="Corre E."/>
            <person name="Pelletier E."/>
            <person name="Niang G."/>
            <person name="Scheremetjew M."/>
            <person name="Finn R."/>
            <person name="Kale V."/>
            <person name="Holt S."/>
            <person name="Cochrane G."/>
            <person name="Meng A."/>
            <person name="Brown T."/>
            <person name="Cohen L."/>
        </authorList>
    </citation>
    <scope>NUCLEOTIDE SEQUENCE</scope>
    <source>
        <strain evidence="7">OF101</strain>
    </source>
</reference>
<dbReference type="Gene3D" id="3.40.50.300">
    <property type="entry name" value="P-loop containing nucleotide triphosphate hydrolases"/>
    <property type="match status" value="1"/>
</dbReference>
<evidence type="ECO:0000259" key="6">
    <source>
        <dbReference type="PROSITE" id="PS51706"/>
    </source>
</evidence>
<name>A0A7S1QLK2_ALECA</name>
<keyword evidence="3" id="KW-0460">Magnesium</keyword>
<accession>A0A7S1QLK2</accession>
<evidence type="ECO:0000256" key="4">
    <source>
        <dbReference type="ARBA" id="ARBA00023134"/>
    </source>
</evidence>
<dbReference type="PROSITE" id="PS51706">
    <property type="entry name" value="G_ENGB"/>
    <property type="match status" value="1"/>
</dbReference>
<dbReference type="Pfam" id="PF01926">
    <property type="entry name" value="MMR_HSR1"/>
    <property type="match status" value="1"/>
</dbReference>
<dbReference type="InterPro" id="IPR006073">
    <property type="entry name" value="GTP-bd"/>
</dbReference>
<dbReference type="PANTHER" id="PTHR46498:SF1">
    <property type="entry name" value="GTP-BINDING PROTEIN 8"/>
    <property type="match status" value="1"/>
</dbReference>
<dbReference type="SUPFAM" id="SSF52540">
    <property type="entry name" value="P-loop containing nucleoside triphosphate hydrolases"/>
    <property type="match status" value="1"/>
</dbReference>
<dbReference type="InterPro" id="IPR027417">
    <property type="entry name" value="P-loop_NTPase"/>
</dbReference>
<proteinExistence type="predicted"/>
<sequence>MQVAPWLSEPTDLDEAYGLKRKAREVREDGKHKPHKPPMQPAFRERVRSVEPYRDIVEQVDRNCHGRGGVRRSFINAAMERKSKDKTGRRPAPLTPMEEMANTLATSRCHRYAKGTLSSPDQWPKASRKIPEVCFVGRSNVGKSSLLNKVSQFGTVAGVSPMPGKTKHVSWFRNRKVGLDVLDMPGYGHADRAKVFGPAALEFVKQRTSLKCLYVLIDARHGFKKTDHEWLYELGSDGPMKQIVITKCDLVAPKKLIRIASIARSDLEAFKRVEHKLLLCSSVTEAGVHDLRVDIVRRCGLLEPKWSRGREPDIDSEPTALELPGRMGRPALPSRKPPPVHTHHQRGGAVDIDEILDFSHLEKELYTLRDKSQHGLLKRKGSGGLRR</sequence>
<dbReference type="PANTHER" id="PTHR46498">
    <property type="entry name" value="GTP-BINDING PROTEIN 8"/>
    <property type="match status" value="1"/>
</dbReference>
<organism evidence="7">
    <name type="scientific">Alexandrium catenella</name>
    <name type="common">Red tide dinoflagellate</name>
    <name type="synonym">Gonyaulax catenella</name>
    <dbReference type="NCBI Taxonomy" id="2925"/>
    <lineage>
        <taxon>Eukaryota</taxon>
        <taxon>Sar</taxon>
        <taxon>Alveolata</taxon>
        <taxon>Dinophyceae</taxon>
        <taxon>Gonyaulacales</taxon>
        <taxon>Pyrocystaceae</taxon>
        <taxon>Alexandrium</taxon>
    </lineage>
</organism>
<dbReference type="GO" id="GO:0046872">
    <property type="term" value="F:metal ion binding"/>
    <property type="evidence" value="ECO:0007669"/>
    <property type="project" value="UniProtKB-KW"/>
</dbReference>
<keyword evidence="1" id="KW-0479">Metal-binding</keyword>
<dbReference type="GO" id="GO:0005739">
    <property type="term" value="C:mitochondrion"/>
    <property type="evidence" value="ECO:0007669"/>
    <property type="project" value="TreeGrafter"/>
</dbReference>
<keyword evidence="4" id="KW-0342">GTP-binding</keyword>